<keyword evidence="2" id="KW-1185">Reference proteome</keyword>
<evidence type="ECO:0000313" key="1">
    <source>
        <dbReference type="EMBL" id="TCP29594.1"/>
    </source>
</evidence>
<accession>A0A4R2P627</accession>
<dbReference type="OrthoDB" id="9798683at2"/>
<organism evidence="1 2">
    <name type="scientific">Scopulibacillus darangshiensis</name>
    <dbReference type="NCBI Taxonomy" id="442528"/>
    <lineage>
        <taxon>Bacteria</taxon>
        <taxon>Bacillati</taxon>
        <taxon>Bacillota</taxon>
        <taxon>Bacilli</taxon>
        <taxon>Bacillales</taxon>
        <taxon>Sporolactobacillaceae</taxon>
        <taxon>Scopulibacillus</taxon>
    </lineage>
</organism>
<proteinExistence type="predicted"/>
<name>A0A4R2P627_9BACL</name>
<gene>
    <name evidence="1" type="ORF">EV207_10948</name>
</gene>
<dbReference type="Proteomes" id="UP000295416">
    <property type="component" value="Unassembled WGS sequence"/>
</dbReference>
<dbReference type="AlphaFoldDB" id="A0A4R2P627"/>
<reference evidence="1 2" key="1">
    <citation type="submission" date="2019-03" db="EMBL/GenBank/DDBJ databases">
        <title>Genomic Encyclopedia of Type Strains, Phase IV (KMG-IV): sequencing the most valuable type-strain genomes for metagenomic binning, comparative biology and taxonomic classification.</title>
        <authorList>
            <person name="Goeker M."/>
        </authorList>
    </citation>
    <scope>NUCLEOTIDE SEQUENCE [LARGE SCALE GENOMIC DNA]</scope>
    <source>
        <strain evidence="1 2">DSM 19377</strain>
    </source>
</reference>
<dbReference type="Pfam" id="PF07302">
    <property type="entry name" value="AroM"/>
    <property type="match status" value="1"/>
</dbReference>
<dbReference type="InterPro" id="IPR010843">
    <property type="entry name" value="Uncharacterised_AroM"/>
</dbReference>
<sequence length="95" mass="10597">MKQTIGLLTIGQSPRVDMTPEMKLILGEHVELVEMGAIDGLSEKELQDFAPSPGGAVYISRLKDGRSSGYPNKLCCLSCRKRLNAWRKGAFRRQF</sequence>
<evidence type="ECO:0000313" key="2">
    <source>
        <dbReference type="Proteomes" id="UP000295416"/>
    </source>
</evidence>
<dbReference type="EMBL" id="SLXK01000009">
    <property type="protein sequence ID" value="TCP29594.1"/>
    <property type="molecule type" value="Genomic_DNA"/>
</dbReference>
<protein>
    <submittedName>
        <fullName evidence="1">AroM protein</fullName>
    </submittedName>
</protein>
<comment type="caution">
    <text evidence="1">The sequence shown here is derived from an EMBL/GenBank/DDBJ whole genome shotgun (WGS) entry which is preliminary data.</text>
</comment>